<name>A0A0L6VZZ4_9FIRM</name>
<keyword evidence="2" id="KW-1185">Reference proteome</keyword>
<accession>A0A0L6VZZ4</accession>
<evidence type="ECO:0000313" key="2">
    <source>
        <dbReference type="Proteomes" id="UP000037175"/>
    </source>
</evidence>
<gene>
    <name evidence="1" type="ORF">Tfer_2568</name>
</gene>
<proteinExistence type="predicted"/>
<evidence type="ECO:0000313" key="1">
    <source>
        <dbReference type="EMBL" id="KNZ68845.1"/>
    </source>
</evidence>
<dbReference type="Proteomes" id="UP000037175">
    <property type="component" value="Unassembled WGS sequence"/>
</dbReference>
<dbReference type="EMBL" id="LGTE01000021">
    <property type="protein sequence ID" value="KNZ68845.1"/>
    <property type="molecule type" value="Genomic_DNA"/>
</dbReference>
<comment type="caution">
    <text evidence="1">The sequence shown here is derived from an EMBL/GenBank/DDBJ whole genome shotgun (WGS) entry which is preliminary data.</text>
</comment>
<protein>
    <submittedName>
        <fullName evidence="1">Uncharacterized protein</fullName>
    </submittedName>
</protein>
<reference evidence="2" key="1">
    <citation type="submission" date="2015-07" db="EMBL/GenBank/DDBJ databases">
        <title>Complete Genome of Thermincola ferriacetica strain Z-0001T.</title>
        <authorList>
            <person name="Lusk B."/>
            <person name="Badalamenti J.P."/>
            <person name="Parameswaran P."/>
            <person name="Bond D.R."/>
            <person name="Torres C.I."/>
        </authorList>
    </citation>
    <scope>NUCLEOTIDE SEQUENCE [LARGE SCALE GENOMIC DNA]</scope>
    <source>
        <strain evidence="2">Z-0001</strain>
    </source>
</reference>
<dbReference type="AlphaFoldDB" id="A0A0L6VZZ4"/>
<sequence>MNDDVKERLMKTKNTEEFWQIIKEEYPGDKLSMYFLWEELGKDVFGHLTKLIFRYNPE</sequence>
<organism evidence="1 2">
    <name type="scientific">Thermincola ferriacetica</name>
    <dbReference type="NCBI Taxonomy" id="281456"/>
    <lineage>
        <taxon>Bacteria</taxon>
        <taxon>Bacillati</taxon>
        <taxon>Bacillota</taxon>
        <taxon>Clostridia</taxon>
        <taxon>Eubacteriales</taxon>
        <taxon>Thermincolaceae</taxon>
        <taxon>Thermincola</taxon>
    </lineage>
</organism>
<dbReference type="RefSeq" id="WP_013121309.1">
    <property type="nucleotide sequence ID" value="NZ_LGTE01000021.1"/>
</dbReference>